<evidence type="ECO:0000313" key="1">
    <source>
        <dbReference type="EMBL" id="MBF8179254.1"/>
    </source>
</evidence>
<sequence length="140" mass="15866">MKFSLTHLYTDAADGMLEIAFSMSDQDYAAKQNAYLYPDNLIGFAEQLLAFPKSATEELVMEAGSPDYAWVKLRAYTYNALGHSALEISTFQNCAPLTQRSSQFSVMVEVQTLNMLGQEILSWMRNEERELTFETGVIHF</sequence>
<name>A0ABS0EX13_9BURK</name>
<dbReference type="EMBL" id="JADOEL010000016">
    <property type="protein sequence ID" value="MBF8179254.1"/>
    <property type="molecule type" value="Genomic_DNA"/>
</dbReference>
<protein>
    <submittedName>
        <fullName evidence="1">Uncharacterized protein</fullName>
    </submittedName>
</protein>
<dbReference type="RefSeq" id="WP_195876347.1">
    <property type="nucleotide sequence ID" value="NZ_JADOEL010000016.1"/>
</dbReference>
<proteinExistence type="predicted"/>
<dbReference type="Proteomes" id="UP000657372">
    <property type="component" value="Unassembled WGS sequence"/>
</dbReference>
<keyword evidence="2" id="KW-1185">Reference proteome</keyword>
<accession>A0ABS0EX13</accession>
<comment type="caution">
    <text evidence="1">The sequence shown here is derived from an EMBL/GenBank/DDBJ whole genome shotgun (WGS) entry which is preliminary data.</text>
</comment>
<organism evidence="1 2">
    <name type="scientific">Herminiimonas contaminans</name>
    <dbReference type="NCBI Taxonomy" id="1111140"/>
    <lineage>
        <taxon>Bacteria</taxon>
        <taxon>Pseudomonadati</taxon>
        <taxon>Pseudomonadota</taxon>
        <taxon>Betaproteobacteria</taxon>
        <taxon>Burkholderiales</taxon>
        <taxon>Oxalobacteraceae</taxon>
        <taxon>Herminiimonas</taxon>
    </lineage>
</organism>
<gene>
    <name evidence="1" type="ORF">IXC47_16345</name>
</gene>
<reference evidence="1 2" key="1">
    <citation type="submission" date="2020-11" db="EMBL/GenBank/DDBJ databases">
        <title>WGS of Herminiimonas contaminans strain Marseille-Q4544 isolated from planarians Schmidtea mediterranea.</title>
        <authorList>
            <person name="Kangale L."/>
        </authorList>
    </citation>
    <scope>NUCLEOTIDE SEQUENCE [LARGE SCALE GENOMIC DNA]</scope>
    <source>
        <strain evidence="1 2">Marseille-Q4544</strain>
    </source>
</reference>
<evidence type="ECO:0000313" key="2">
    <source>
        <dbReference type="Proteomes" id="UP000657372"/>
    </source>
</evidence>